<sequence length="387" mass="42723">MTSGVGIIENRRNSTWTVQVRRSHHEGVADGGGGVAVCSHLQPSPLILKLQEIRQVSRESSSPSARSVTIHLADHKHIPNIALWTFTLITGSQPVSKLQADNSSQTQLQFEGSLVNADAVLLKALDDTGNELALIYKQLQVRGTNSRLAWVGDNNSLRVDTGLLQEVAAGKEVCRKRESPCYYINDDTLPDHIPRCQDVTTHDGDKIKVCDDTITRLQEIREPVHLERSGNNLTVHVTFSTTPTKVEVLVFDVNNPTNVLSPEDYQCQAMNEPRQVHCMQQLVAADHIQTLMVLVVGLDDNGYVLESSFNIYGGTPLPASTPPPEESTHMMWVIAGSVTALCAVVGVGLIIGLGIYLVRKNRMRRKDIYSTPQKFLKGYKKTATREQ</sequence>
<evidence type="ECO:0000256" key="1">
    <source>
        <dbReference type="SAM" id="Phobius"/>
    </source>
</evidence>
<keyword evidence="1" id="KW-0472">Membrane</keyword>
<feature type="transmembrane region" description="Helical" evidence="1">
    <location>
        <begin position="330"/>
        <end position="358"/>
    </location>
</feature>
<dbReference type="Proteomes" id="UP000747542">
    <property type="component" value="Unassembled WGS sequence"/>
</dbReference>
<name>A0A8J5MNK8_HOMAM</name>
<keyword evidence="3" id="KW-1185">Reference proteome</keyword>
<protein>
    <submittedName>
        <fullName evidence="2">Uncharacterized protein</fullName>
    </submittedName>
</protein>
<dbReference type="EMBL" id="JAHLQT010035785">
    <property type="protein sequence ID" value="KAG7158078.1"/>
    <property type="molecule type" value="Genomic_DNA"/>
</dbReference>
<reference evidence="2" key="1">
    <citation type="journal article" date="2021" name="Sci. Adv.">
        <title>The American lobster genome reveals insights on longevity, neural, and immune adaptations.</title>
        <authorList>
            <person name="Polinski J.M."/>
            <person name="Zimin A.V."/>
            <person name="Clark K.F."/>
            <person name="Kohn A.B."/>
            <person name="Sadowski N."/>
            <person name="Timp W."/>
            <person name="Ptitsyn A."/>
            <person name="Khanna P."/>
            <person name="Romanova D.Y."/>
            <person name="Williams P."/>
            <person name="Greenwood S.J."/>
            <person name="Moroz L.L."/>
            <person name="Walt D.R."/>
            <person name="Bodnar A.G."/>
        </authorList>
    </citation>
    <scope>NUCLEOTIDE SEQUENCE</scope>
    <source>
        <strain evidence="2">GMGI-L3</strain>
    </source>
</reference>
<evidence type="ECO:0000313" key="3">
    <source>
        <dbReference type="Proteomes" id="UP000747542"/>
    </source>
</evidence>
<proteinExistence type="predicted"/>
<comment type="caution">
    <text evidence="2">The sequence shown here is derived from an EMBL/GenBank/DDBJ whole genome shotgun (WGS) entry which is preliminary data.</text>
</comment>
<evidence type="ECO:0000313" key="2">
    <source>
        <dbReference type="EMBL" id="KAG7158078.1"/>
    </source>
</evidence>
<keyword evidence="1" id="KW-0812">Transmembrane</keyword>
<organism evidence="2 3">
    <name type="scientific">Homarus americanus</name>
    <name type="common">American lobster</name>
    <dbReference type="NCBI Taxonomy" id="6706"/>
    <lineage>
        <taxon>Eukaryota</taxon>
        <taxon>Metazoa</taxon>
        <taxon>Ecdysozoa</taxon>
        <taxon>Arthropoda</taxon>
        <taxon>Crustacea</taxon>
        <taxon>Multicrustacea</taxon>
        <taxon>Malacostraca</taxon>
        <taxon>Eumalacostraca</taxon>
        <taxon>Eucarida</taxon>
        <taxon>Decapoda</taxon>
        <taxon>Pleocyemata</taxon>
        <taxon>Astacidea</taxon>
        <taxon>Nephropoidea</taxon>
        <taxon>Nephropidae</taxon>
        <taxon>Homarus</taxon>
    </lineage>
</organism>
<dbReference type="AlphaFoldDB" id="A0A8J5MNK8"/>
<gene>
    <name evidence="2" type="ORF">Hamer_G020682</name>
</gene>
<keyword evidence="1" id="KW-1133">Transmembrane helix</keyword>
<accession>A0A8J5MNK8</accession>